<keyword evidence="5" id="KW-1185">Reference proteome</keyword>
<evidence type="ECO:0000313" key="4">
    <source>
        <dbReference type="EMBL" id="PRY32844.1"/>
    </source>
</evidence>
<dbReference type="InterPro" id="IPR045063">
    <property type="entry name" value="Dynamin_N"/>
</dbReference>
<feature type="domain" description="Dynamin N-terminal" evidence="3">
    <location>
        <begin position="46"/>
        <end position="199"/>
    </location>
</feature>
<dbReference type="Proteomes" id="UP000239209">
    <property type="component" value="Unassembled WGS sequence"/>
</dbReference>
<dbReference type="RefSeq" id="WP_106124234.1">
    <property type="nucleotide sequence ID" value="NZ_PVZG01000001.1"/>
</dbReference>
<keyword evidence="2" id="KW-0472">Membrane</keyword>
<organism evidence="4 5">
    <name type="scientific">Pseudosporangium ferrugineum</name>
    <dbReference type="NCBI Taxonomy" id="439699"/>
    <lineage>
        <taxon>Bacteria</taxon>
        <taxon>Bacillati</taxon>
        <taxon>Actinomycetota</taxon>
        <taxon>Actinomycetes</taxon>
        <taxon>Micromonosporales</taxon>
        <taxon>Micromonosporaceae</taxon>
        <taxon>Pseudosporangium</taxon>
    </lineage>
</organism>
<dbReference type="AlphaFoldDB" id="A0A2T0SHE8"/>
<dbReference type="InterPro" id="IPR051943">
    <property type="entry name" value="TRAFAC_Dynamin-like_GTPase"/>
</dbReference>
<dbReference type="Gene3D" id="3.40.50.300">
    <property type="entry name" value="P-loop containing nucleotide triphosphate hydrolases"/>
    <property type="match status" value="1"/>
</dbReference>
<dbReference type="InterPro" id="IPR027417">
    <property type="entry name" value="P-loop_NTPase"/>
</dbReference>
<dbReference type="PANTHER" id="PTHR43681:SF1">
    <property type="entry name" value="SARCALUMENIN"/>
    <property type="match status" value="1"/>
</dbReference>
<comment type="caution">
    <text evidence="4">The sequence shown here is derived from an EMBL/GenBank/DDBJ whole genome shotgun (WGS) entry which is preliminary data.</text>
</comment>
<accession>A0A2T0SHE8</accession>
<evidence type="ECO:0000313" key="5">
    <source>
        <dbReference type="Proteomes" id="UP000239209"/>
    </source>
</evidence>
<feature type="transmembrane region" description="Helical" evidence="2">
    <location>
        <begin position="477"/>
        <end position="500"/>
    </location>
</feature>
<reference evidence="4 5" key="1">
    <citation type="submission" date="2018-03" db="EMBL/GenBank/DDBJ databases">
        <title>Genomic Encyclopedia of Archaeal and Bacterial Type Strains, Phase II (KMG-II): from individual species to whole genera.</title>
        <authorList>
            <person name="Goeker M."/>
        </authorList>
    </citation>
    <scope>NUCLEOTIDE SEQUENCE [LARGE SCALE GENOMIC DNA]</scope>
    <source>
        <strain evidence="4 5">DSM 45348</strain>
    </source>
</reference>
<keyword evidence="2" id="KW-1133">Transmembrane helix</keyword>
<dbReference type="OrthoDB" id="4746525at2"/>
<evidence type="ECO:0000259" key="3">
    <source>
        <dbReference type="Pfam" id="PF00350"/>
    </source>
</evidence>
<protein>
    <submittedName>
        <fullName evidence="4">50S ribosome-binding GTPase</fullName>
    </submittedName>
</protein>
<feature type="coiled-coil region" evidence="1">
    <location>
        <begin position="549"/>
        <end position="605"/>
    </location>
</feature>
<proteinExistence type="predicted"/>
<dbReference type="PANTHER" id="PTHR43681">
    <property type="entry name" value="TRANSMEMBRANE GTPASE FZO"/>
    <property type="match status" value="1"/>
</dbReference>
<keyword evidence="2" id="KW-0812">Transmembrane</keyword>
<sequence>MSGSRELAQSLDAAVRDALAAVRAADADAGAELAELRRRRLTRPSVVLVGETKRGKSSLVNALLGVPGLSPVDAAVATAAYLHFTAGATAGAAAYVPGLAEPVDLDLSLLGAWATGRGGPDGGRAPRRIEITHPAPLLQYVSLLDTPGVGGLDPAHTAVALDAVERATALLFVADASAPLSQPELEFLVSASERVDTVVFALTKVDAYPGWRRIAEDNRALLRARAPRFADAPWFPVSARLAELALAVPAGEQAALVDASHIAELQHALVELAGRGHQLQLANVLRSARGELARLEQAAQARVQAAEADPAETARVRAERSALAARKRTESRQWALLLSTETQRARVETVGLLRTRIAALQADVTARIEQLRGDGLAALPDQVDTELEAVAVRLSDDLRATFRQVGERVLAQVFDDEELAGVLDRLNATLRHALAAGPPRDGSGDNLLIAMSAGGIAFMAGRGAIFGASVFGVGGAVAGGLLIPVAGLGLGLAAGGYVLYRRRVQTDRQQARAWLRDVLSEARAALQDEISYRFTDLQYALSVAVDDAVERRLRELDEHIAEIDAAAAEDAAGRARRRSRATAELQQLRAQLRNADEVLDRARALAPVPASIGQENA</sequence>
<dbReference type="EMBL" id="PVZG01000001">
    <property type="protein sequence ID" value="PRY32844.1"/>
    <property type="molecule type" value="Genomic_DNA"/>
</dbReference>
<keyword evidence="1" id="KW-0175">Coiled coil</keyword>
<name>A0A2T0SHE8_9ACTN</name>
<evidence type="ECO:0000256" key="2">
    <source>
        <dbReference type="SAM" id="Phobius"/>
    </source>
</evidence>
<evidence type="ECO:0000256" key="1">
    <source>
        <dbReference type="SAM" id="Coils"/>
    </source>
</evidence>
<dbReference type="Pfam" id="PF00350">
    <property type="entry name" value="Dynamin_N"/>
    <property type="match status" value="1"/>
</dbReference>
<gene>
    <name evidence="4" type="ORF">CLV70_1013</name>
</gene>
<dbReference type="SUPFAM" id="SSF52540">
    <property type="entry name" value="P-loop containing nucleoside triphosphate hydrolases"/>
    <property type="match status" value="1"/>
</dbReference>